<organism evidence="2 3">
    <name type="scientific">Petrolisthes cinctipes</name>
    <name type="common">Flat porcelain crab</name>
    <dbReference type="NCBI Taxonomy" id="88211"/>
    <lineage>
        <taxon>Eukaryota</taxon>
        <taxon>Metazoa</taxon>
        <taxon>Ecdysozoa</taxon>
        <taxon>Arthropoda</taxon>
        <taxon>Crustacea</taxon>
        <taxon>Multicrustacea</taxon>
        <taxon>Malacostraca</taxon>
        <taxon>Eumalacostraca</taxon>
        <taxon>Eucarida</taxon>
        <taxon>Decapoda</taxon>
        <taxon>Pleocyemata</taxon>
        <taxon>Anomura</taxon>
        <taxon>Galatheoidea</taxon>
        <taxon>Porcellanidae</taxon>
        <taxon>Petrolisthes</taxon>
    </lineage>
</organism>
<evidence type="ECO:0000313" key="3">
    <source>
        <dbReference type="Proteomes" id="UP001286313"/>
    </source>
</evidence>
<evidence type="ECO:0000313" key="2">
    <source>
        <dbReference type="EMBL" id="KAK3850975.1"/>
    </source>
</evidence>
<proteinExistence type="predicted"/>
<feature type="compositionally biased region" description="Polar residues" evidence="1">
    <location>
        <begin position="111"/>
        <end position="121"/>
    </location>
</feature>
<protein>
    <submittedName>
        <fullName evidence="2">Uncharacterized protein</fullName>
    </submittedName>
</protein>
<feature type="compositionally biased region" description="Low complexity" evidence="1">
    <location>
        <begin position="126"/>
        <end position="137"/>
    </location>
</feature>
<gene>
    <name evidence="2" type="ORF">Pcinc_042344</name>
</gene>
<dbReference type="EMBL" id="JAWQEG010008105">
    <property type="protein sequence ID" value="KAK3850975.1"/>
    <property type="molecule type" value="Genomic_DNA"/>
</dbReference>
<feature type="region of interest" description="Disordered" evidence="1">
    <location>
        <begin position="1"/>
        <end position="137"/>
    </location>
</feature>
<dbReference type="AlphaFoldDB" id="A0AAE1BLF7"/>
<accession>A0AAE1BLF7</accession>
<keyword evidence="3" id="KW-1185">Reference proteome</keyword>
<feature type="compositionally biased region" description="Basic and acidic residues" evidence="1">
    <location>
        <begin position="16"/>
        <end position="110"/>
    </location>
</feature>
<evidence type="ECO:0000256" key="1">
    <source>
        <dbReference type="SAM" id="MobiDB-lite"/>
    </source>
</evidence>
<reference evidence="2" key="1">
    <citation type="submission" date="2023-10" db="EMBL/GenBank/DDBJ databases">
        <title>Genome assemblies of two species of porcelain crab, Petrolisthes cinctipes and Petrolisthes manimaculis (Anomura: Porcellanidae).</title>
        <authorList>
            <person name="Angst P."/>
        </authorList>
    </citation>
    <scope>NUCLEOTIDE SEQUENCE</scope>
    <source>
        <strain evidence="2">PB745_01</strain>
        <tissue evidence="2">Gill</tissue>
    </source>
</reference>
<dbReference type="Proteomes" id="UP001286313">
    <property type="component" value="Unassembled WGS sequence"/>
</dbReference>
<name>A0AAE1BLF7_PETCI</name>
<sequence>MQKDERGGKGQGWIQKDGKEGKGRGRGWMQKEGREGRGWTQKDGKEREGKEGRGWMQKDGKEGKERGWMQKDGREEKGRNLTQKDGEKGREGTGLDAEEMGKKGKEDSKSQSEGGSRSPAVTLSCGGAVAQRGGVGR</sequence>
<comment type="caution">
    <text evidence="2">The sequence shown here is derived from an EMBL/GenBank/DDBJ whole genome shotgun (WGS) entry which is preliminary data.</text>
</comment>